<evidence type="ECO:0000256" key="2">
    <source>
        <dbReference type="ARBA" id="ARBA00023125"/>
    </source>
</evidence>
<keyword evidence="3" id="KW-0804">Transcription</keyword>
<evidence type="ECO:0000259" key="5">
    <source>
        <dbReference type="PROSITE" id="PS50977"/>
    </source>
</evidence>
<reference evidence="6 7" key="1">
    <citation type="submission" date="2020-07" db="EMBL/GenBank/DDBJ databases">
        <title>Genomic Encyclopedia of Type Strains, Phase IV (KMG-IV): sequencing the most valuable type-strain genomes for metagenomic binning, comparative biology and taxonomic classification.</title>
        <authorList>
            <person name="Goeker M."/>
        </authorList>
    </citation>
    <scope>NUCLEOTIDE SEQUENCE [LARGE SCALE GENOMIC DNA]</scope>
    <source>
        <strain evidence="6 7">DSM 45533</strain>
    </source>
</reference>
<accession>A0A7W0HP13</accession>
<proteinExistence type="predicted"/>
<name>A0A7W0HP13_9ACTN</name>
<dbReference type="Gene3D" id="1.10.10.60">
    <property type="entry name" value="Homeodomain-like"/>
    <property type="match status" value="1"/>
</dbReference>
<dbReference type="Pfam" id="PF00440">
    <property type="entry name" value="TetR_N"/>
    <property type="match status" value="1"/>
</dbReference>
<dbReference type="InterPro" id="IPR050109">
    <property type="entry name" value="HTH-type_TetR-like_transc_reg"/>
</dbReference>
<dbReference type="GO" id="GO:0000976">
    <property type="term" value="F:transcription cis-regulatory region binding"/>
    <property type="evidence" value="ECO:0007669"/>
    <property type="project" value="TreeGrafter"/>
</dbReference>
<evidence type="ECO:0000256" key="1">
    <source>
        <dbReference type="ARBA" id="ARBA00023015"/>
    </source>
</evidence>
<dbReference type="InterPro" id="IPR001647">
    <property type="entry name" value="HTH_TetR"/>
</dbReference>
<organism evidence="6 7">
    <name type="scientific">Nonomuraea soli</name>
    <dbReference type="NCBI Taxonomy" id="1032476"/>
    <lineage>
        <taxon>Bacteria</taxon>
        <taxon>Bacillati</taxon>
        <taxon>Actinomycetota</taxon>
        <taxon>Actinomycetes</taxon>
        <taxon>Streptosporangiales</taxon>
        <taxon>Streptosporangiaceae</taxon>
        <taxon>Nonomuraea</taxon>
    </lineage>
</organism>
<dbReference type="PANTHER" id="PTHR30055:SF148">
    <property type="entry name" value="TETR-FAMILY TRANSCRIPTIONAL REGULATOR"/>
    <property type="match status" value="1"/>
</dbReference>
<evidence type="ECO:0000256" key="4">
    <source>
        <dbReference type="PROSITE-ProRule" id="PRU00335"/>
    </source>
</evidence>
<evidence type="ECO:0000313" key="7">
    <source>
        <dbReference type="Proteomes" id="UP000530928"/>
    </source>
</evidence>
<dbReference type="PROSITE" id="PS50977">
    <property type="entry name" value="HTH_TETR_2"/>
    <property type="match status" value="1"/>
</dbReference>
<comment type="caution">
    <text evidence="6">The sequence shown here is derived from an EMBL/GenBank/DDBJ whole genome shotgun (WGS) entry which is preliminary data.</text>
</comment>
<dbReference type="InterPro" id="IPR011075">
    <property type="entry name" value="TetR_C"/>
</dbReference>
<dbReference type="InterPro" id="IPR036271">
    <property type="entry name" value="Tet_transcr_reg_TetR-rel_C_sf"/>
</dbReference>
<keyword evidence="1" id="KW-0805">Transcription regulation</keyword>
<keyword evidence="7" id="KW-1185">Reference proteome</keyword>
<evidence type="ECO:0000313" key="6">
    <source>
        <dbReference type="EMBL" id="MBA2890141.1"/>
    </source>
</evidence>
<dbReference type="SUPFAM" id="SSF48498">
    <property type="entry name" value="Tetracyclin repressor-like, C-terminal domain"/>
    <property type="match status" value="1"/>
</dbReference>
<dbReference type="Proteomes" id="UP000530928">
    <property type="component" value="Unassembled WGS sequence"/>
</dbReference>
<dbReference type="RefSeq" id="WP_181608860.1">
    <property type="nucleotide sequence ID" value="NZ_BAABAM010000001.1"/>
</dbReference>
<dbReference type="Gene3D" id="1.10.357.10">
    <property type="entry name" value="Tetracycline Repressor, domain 2"/>
    <property type="match status" value="1"/>
</dbReference>
<dbReference type="EMBL" id="JACDUR010000001">
    <property type="protein sequence ID" value="MBA2890141.1"/>
    <property type="molecule type" value="Genomic_DNA"/>
</dbReference>
<sequence>MTADSSPARRDAGRPRGATVVAAVLRAVRAELADHGYEGLSVERVARRAEVNKTSVYRRWPTREALVAAAMEGLLDDFGDAPDTGTLRGDLHALASPIADLAAQPEGVALLRAALSPATGSDLALLAARRGEAAPPGEGSATGGRQPPRVAFAERARARGEWRAGVDPHQLVFTLVGAIIHRALFERADPRGGWLDRLVDLVHDGASSGSPADRPPRP</sequence>
<keyword evidence="2 4" id="KW-0238">DNA-binding</keyword>
<dbReference type="SUPFAM" id="SSF46689">
    <property type="entry name" value="Homeodomain-like"/>
    <property type="match status" value="1"/>
</dbReference>
<feature type="domain" description="HTH tetR-type" evidence="5">
    <location>
        <begin position="18"/>
        <end position="78"/>
    </location>
</feature>
<dbReference type="Pfam" id="PF16859">
    <property type="entry name" value="TetR_C_11"/>
    <property type="match status" value="1"/>
</dbReference>
<protein>
    <submittedName>
        <fullName evidence="6">AcrR family transcriptional regulator</fullName>
    </submittedName>
</protein>
<evidence type="ECO:0000256" key="3">
    <source>
        <dbReference type="ARBA" id="ARBA00023163"/>
    </source>
</evidence>
<dbReference type="PANTHER" id="PTHR30055">
    <property type="entry name" value="HTH-TYPE TRANSCRIPTIONAL REGULATOR RUTR"/>
    <property type="match status" value="1"/>
</dbReference>
<gene>
    <name evidence="6" type="ORF">HNR30_001476</name>
</gene>
<dbReference type="AlphaFoldDB" id="A0A7W0HP13"/>
<feature type="DNA-binding region" description="H-T-H motif" evidence="4">
    <location>
        <begin position="41"/>
        <end position="60"/>
    </location>
</feature>
<dbReference type="InterPro" id="IPR009057">
    <property type="entry name" value="Homeodomain-like_sf"/>
</dbReference>
<dbReference type="GO" id="GO:0003700">
    <property type="term" value="F:DNA-binding transcription factor activity"/>
    <property type="evidence" value="ECO:0007669"/>
    <property type="project" value="TreeGrafter"/>
</dbReference>